<feature type="domain" description="Macroglobulin" evidence="12">
    <location>
        <begin position="235"/>
        <end position="320"/>
    </location>
</feature>
<evidence type="ECO:0000313" key="14">
    <source>
        <dbReference type="Ensembl" id="ENSPTXP00000020430.1"/>
    </source>
</evidence>
<dbReference type="Pfam" id="PF01835">
    <property type="entry name" value="MG2"/>
    <property type="match status" value="1"/>
</dbReference>
<evidence type="ECO:0008006" key="16">
    <source>
        <dbReference type="Google" id="ProtNLM"/>
    </source>
</evidence>
<evidence type="ECO:0000256" key="5">
    <source>
        <dbReference type="ARBA" id="ARBA00022729"/>
    </source>
</evidence>
<dbReference type="Ensembl" id="ENSPTXT00000021052.1">
    <property type="protein sequence ID" value="ENSPTXP00000020430.1"/>
    <property type="gene ID" value="ENSPTXG00000014115.1"/>
</dbReference>
<dbReference type="GeneTree" id="ENSGT00940000155739"/>
<feature type="chain" id="PRO_5025694560" description="Alpha-2-macroglobulin bait region domain-containing protein" evidence="9">
    <location>
        <begin position="24"/>
        <end position="512"/>
    </location>
</feature>
<comment type="similarity">
    <text evidence="2">Belongs to the protease inhibitor I39 (alpha-2-macroglobulin) family.</text>
</comment>
<dbReference type="InterPro" id="IPR041555">
    <property type="entry name" value="MG3"/>
</dbReference>
<dbReference type="Gene3D" id="2.60.40.10">
    <property type="entry name" value="Immunoglobulins"/>
    <property type="match status" value="1"/>
</dbReference>
<keyword evidence="8" id="KW-0325">Glycoprotein</keyword>
<keyword evidence="6" id="KW-0722">Serine protease inhibitor</keyword>
<evidence type="ECO:0000313" key="15">
    <source>
        <dbReference type="Proteomes" id="UP000472273"/>
    </source>
</evidence>
<dbReference type="Gene3D" id="2.60.40.1940">
    <property type="match status" value="1"/>
</dbReference>
<dbReference type="FunFam" id="2.60.40.1940:FF:000001">
    <property type="entry name" value="Complement component C3"/>
    <property type="match status" value="1"/>
</dbReference>
<evidence type="ECO:0000256" key="6">
    <source>
        <dbReference type="ARBA" id="ARBA00022900"/>
    </source>
</evidence>
<evidence type="ECO:0000256" key="1">
    <source>
        <dbReference type="ARBA" id="ARBA00004613"/>
    </source>
</evidence>
<evidence type="ECO:0000256" key="8">
    <source>
        <dbReference type="ARBA" id="ARBA00023180"/>
    </source>
</evidence>
<feature type="signal peptide" evidence="9">
    <location>
        <begin position="1"/>
        <end position="23"/>
    </location>
</feature>
<dbReference type="Pfam" id="PF17791">
    <property type="entry name" value="MG3"/>
    <property type="match status" value="1"/>
</dbReference>
<evidence type="ECO:0000259" key="13">
    <source>
        <dbReference type="Pfam" id="PF21145"/>
    </source>
</evidence>
<evidence type="ECO:0000256" key="7">
    <source>
        <dbReference type="ARBA" id="ARBA00023157"/>
    </source>
</evidence>
<dbReference type="FunFam" id="2.60.40.1930:FF:000001">
    <property type="entry name" value="CD109 isoform 3"/>
    <property type="match status" value="1"/>
</dbReference>
<dbReference type="Proteomes" id="UP000472273">
    <property type="component" value="Unplaced"/>
</dbReference>
<keyword evidence="3" id="KW-0964">Secreted</keyword>
<evidence type="ECO:0000259" key="11">
    <source>
        <dbReference type="Pfam" id="PF17789"/>
    </source>
</evidence>
<evidence type="ECO:0000259" key="10">
    <source>
        <dbReference type="Pfam" id="PF01835"/>
    </source>
</evidence>
<organism evidence="14 15">
    <name type="scientific">Pseudonaja textilis</name>
    <name type="common">Eastern brown snake</name>
    <dbReference type="NCBI Taxonomy" id="8673"/>
    <lineage>
        <taxon>Eukaryota</taxon>
        <taxon>Metazoa</taxon>
        <taxon>Chordata</taxon>
        <taxon>Craniata</taxon>
        <taxon>Vertebrata</taxon>
        <taxon>Euteleostomi</taxon>
        <taxon>Lepidosauria</taxon>
        <taxon>Squamata</taxon>
        <taxon>Bifurcata</taxon>
        <taxon>Unidentata</taxon>
        <taxon>Episquamata</taxon>
        <taxon>Toxicofera</taxon>
        <taxon>Serpentes</taxon>
        <taxon>Colubroidea</taxon>
        <taxon>Elapidae</taxon>
        <taxon>Hydrophiinae</taxon>
        <taxon>Pseudonaja</taxon>
    </lineage>
</organism>
<dbReference type="Gene3D" id="2.60.40.1930">
    <property type="match status" value="3"/>
</dbReference>
<dbReference type="GO" id="GO:0006956">
    <property type="term" value="P:complement activation"/>
    <property type="evidence" value="ECO:0007669"/>
    <property type="project" value="TreeGrafter"/>
</dbReference>
<keyword evidence="4" id="KW-0646">Protease inhibitor</keyword>
<feature type="domain" description="Complement C4 MG1" evidence="13">
    <location>
        <begin position="27"/>
        <end position="123"/>
    </location>
</feature>
<dbReference type="InterPro" id="IPR048847">
    <property type="entry name" value="C4_MG1"/>
</dbReference>
<dbReference type="InterPro" id="IPR002890">
    <property type="entry name" value="MG2"/>
</dbReference>
<proteinExistence type="inferred from homology"/>
<evidence type="ECO:0000256" key="3">
    <source>
        <dbReference type="ARBA" id="ARBA00022525"/>
    </source>
</evidence>
<keyword evidence="7" id="KW-1015">Disulfide bond</keyword>
<evidence type="ECO:0000256" key="2">
    <source>
        <dbReference type="ARBA" id="ARBA00010952"/>
    </source>
</evidence>
<evidence type="ECO:0000256" key="4">
    <source>
        <dbReference type="ARBA" id="ARBA00022690"/>
    </source>
</evidence>
<keyword evidence="5 9" id="KW-0732">Signal</keyword>
<reference evidence="14" key="1">
    <citation type="submission" date="2025-08" db="UniProtKB">
        <authorList>
            <consortium name="Ensembl"/>
        </authorList>
    </citation>
    <scope>IDENTIFICATION</scope>
</reference>
<dbReference type="AlphaFoldDB" id="A0A670Z9G6"/>
<dbReference type="Pfam" id="PF17789">
    <property type="entry name" value="MG4"/>
    <property type="match status" value="1"/>
</dbReference>
<dbReference type="InterPro" id="IPR050473">
    <property type="entry name" value="A2M/Complement_sys"/>
</dbReference>
<evidence type="ECO:0000259" key="12">
    <source>
        <dbReference type="Pfam" id="PF17791"/>
    </source>
</evidence>
<dbReference type="InterPro" id="IPR013783">
    <property type="entry name" value="Ig-like_fold"/>
</dbReference>
<dbReference type="PANTHER" id="PTHR11412">
    <property type="entry name" value="MACROGLOBULIN / COMPLEMENT"/>
    <property type="match status" value="1"/>
</dbReference>
<name>A0A670Z9G6_PSETE</name>
<sequence>MSSPNRFLLWLSWMGVLIAISHQAPRLMIVAPSVVTVGTDVRIVLQVDGAPSGLTGYVFFQNELTRQECSERKSFSLQDKQHKKFVQDLTLKVTQRLFESCGLSGQRRNRYIQLVAQSPQLNTPRNLQTLNLRWSTREGYLLIQTDKPIYTPRQKVNFRVFPLDQKLRPTNNPVVITVKNPRGFQVKKIERTALKSVINDHLSIPDVAEPGIWTITAHFLRAQGYNTSTEFEVKKYVLPHFEVKIVPDQKYILATGQQTSDLQINIQANFFYGKGVTGTAYVRFGVMGENKEKVYISGLKYQIKIEDGEGSLVLQHSFLREKVGRPLQDLVGTSLYIAASVIETASGELEEQELTSVKFISSPYSVDLSKTKRYFVPSAPYEVLARITLPDGSPASDLPVRFRTRITGAQSPRDDQMNTDNEGIVNYRINVAQGSSAVTVTLTAGTESPAEATLSAKATRSPKGSYLIIESPKSYGLSIGETLRIELKPIGSNAFTDIYYMVSVMTRGTTQK</sequence>
<dbReference type="InterPro" id="IPR040839">
    <property type="entry name" value="MG4"/>
</dbReference>
<feature type="domain" description="Macroglobulin" evidence="11">
    <location>
        <begin position="366"/>
        <end position="450"/>
    </location>
</feature>
<feature type="domain" description="Macroglobulin" evidence="10">
    <location>
        <begin position="141"/>
        <end position="233"/>
    </location>
</feature>
<keyword evidence="15" id="KW-1185">Reference proteome</keyword>
<accession>A0A670Z9G6</accession>
<comment type="subcellular location">
    <subcellularLocation>
        <location evidence="1">Secreted</location>
    </subcellularLocation>
</comment>
<reference evidence="14" key="2">
    <citation type="submission" date="2025-09" db="UniProtKB">
        <authorList>
            <consortium name="Ensembl"/>
        </authorList>
    </citation>
    <scope>IDENTIFICATION</scope>
</reference>
<dbReference type="PANTHER" id="PTHR11412:SF86">
    <property type="entry name" value="COMPLEMENT C4-A-RELATED"/>
    <property type="match status" value="1"/>
</dbReference>
<dbReference type="Pfam" id="PF21145">
    <property type="entry name" value="C4_MG1"/>
    <property type="match status" value="1"/>
</dbReference>
<dbReference type="GO" id="GO:0005615">
    <property type="term" value="C:extracellular space"/>
    <property type="evidence" value="ECO:0007669"/>
    <property type="project" value="TreeGrafter"/>
</dbReference>
<evidence type="ECO:0000256" key="9">
    <source>
        <dbReference type="SAM" id="SignalP"/>
    </source>
</evidence>
<dbReference type="GO" id="GO:0004867">
    <property type="term" value="F:serine-type endopeptidase inhibitor activity"/>
    <property type="evidence" value="ECO:0007669"/>
    <property type="project" value="UniProtKB-KW"/>
</dbReference>
<protein>
    <recommendedName>
        <fullName evidence="16">Alpha-2-macroglobulin bait region domain-containing protein</fullName>
    </recommendedName>
</protein>